<dbReference type="Pfam" id="PF12729">
    <property type="entry name" value="4HB_MCP_1"/>
    <property type="match status" value="1"/>
</dbReference>
<evidence type="ECO:0000256" key="12">
    <source>
        <dbReference type="SAM" id="Phobius"/>
    </source>
</evidence>
<organism evidence="15 16">
    <name type="scientific">Pseudomonas arsenicoxydans</name>
    <dbReference type="NCBI Taxonomy" id="702115"/>
    <lineage>
        <taxon>Bacteria</taxon>
        <taxon>Pseudomonadati</taxon>
        <taxon>Pseudomonadota</taxon>
        <taxon>Gammaproteobacteria</taxon>
        <taxon>Pseudomonadales</taxon>
        <taxon>Pseudomonadaceae</taxon>
        <taxon>Pseudomonas</taxon>
    </lineage>
</organism>
<evidence type="ECO:0000256" key="8">
    <source>
        <dbReference type="ARBA" id="ARBA00023224"/>
    </source>
</evidence>
<dbReference type="PRINTS" id="PR00260">
    <property type="entry name" value="CHEMTRNSDUCR"/>
</dbReference>
<keyword evidence="4" id="KW-0145">Chemotaxis</keyword>
<dbReference type="PROSITE" id="PS50111">
    <property type="entry name" value="CHEMOTAXIS_TRANSDUC_2"/>
    <property type="match status" value="1"/>
</dbReference>
<evidence type="ECO:0000256" key="11">
    <source>
        <dbReference type="SAM" id="Coils"/>
    </source>
</evidence>
<dbReference type="InterPro" id="IPR004090">
    <property type="entry name" value="Chemotax_Me-accpt_rcpt"/>
</dbReference>
<dbReference type="GO" id="GO:0005886">
    <property type="term" value="C:plasma membrane"/>
    <property type="evidence" value="ECO:0007669"/>
    <property type="project" value="UniProtKB-SubCell"/>
</dbReference>
<dbReference type="EMBL" id="LT629705">
    <property type="protein sequence ID" value="SDP23545.1"/>
    <property type="molecule type" value="Genomic_DNA"/>
</dbReference>
<evidence type="ECO:0000259" key="14">
    <source>
        <dbReference type="PROSITE" id="PS50885"/>
    </source>
</evidence>
<dbReference type="Pfam" id="PF00015">
    <property type="entry name" value="MCPsignal"/>
    <property type="match status" value="1"/>
</dbReference>
<evidence type="ECO:0000256" key="1">
    <source>
        <dbReference type="ARBA" id="ARBA00004651"/>
    </source>
</evidence>
<accession>A0A1H0R2D1</accession>
<evidence type="ECO:0000256" key="4">
    <source>
        <dbReference type="ARBA" id="ARBA00022500"/>
    </source>
</evidence>
<proteinExistence type="inferred from homology"/>
<evidence type="ECO:0000256" key="6">
    <source>
        <dbReference type="ARBA" id="ARBA00022989"/>
    </source>
</evidence>
<dbReference type="SMART" id="SM00283">
    <property type="entry name" value="MA"/>
    <property type="match status" value="1"/>
</dbReference>
<dbReference type="Gene3D" id="1.10.287.950">
    <property type="entry name" value="Methyl-accepting chemotaxis protein"/>
    <property type="match status" value="1"/>
</dbReference>
<gene>
    <name evidence="15" type="ORF">SAMN04489798_5101</name>
</gene>
<protein>
    <submittedName>
        <fullName evidence="15">Methyl-accepting chemotaxis protein</fullName>
    </submittedName>
</protein>
<keyword evidence="5 12" id="KW-0812">Transmembrane</keyword>
<keyword evidence="2" id="KW-1003">Cell membrane</keyword>
<feature type="transmembrane region" description="Helical" evidence="12">
    <location>
        <begin position="195"/>
        <end position="215"/>
    </location>
</feature>
<comment type="similarity">
    <text evidence="9">Belongs to the methyl-accepting chemotaxis (MCP) protein family.</text>
</comment>
<reference evidence="15 16" key="1">
    <citation type="submission" date="2016-10" db="EMBL/GenBank/DDBJ databases">
        <authorList>
            <person name="de Groot N.N."/>
        </authorList>
    </citation>
    <scope>NUCLEOTIDE SEQUENCE [LARGE SCALE GENOMIC DNA]</scope>
    <source>
        <strain evidence="15 16">CECT 7543</strain>
    </source>
</reference>
<keyword evidence="6 12" id="KW-1133">Transmembrane helix</keyword>
<evidence type="ECO:0000256" key="2">
    <source>
        <dbReference type="ARBA" id="ARBA00022475"/>
    </source>
</evidence>
<dbReference type="InterPro" id="IPR024478">
    <property type="entry name" value="HlyB_4HB_MCP"/>
</dbReference>
<keyword evidence="8 10" id="KW-0807">Transducer</keyword>
<dbReference type="InterPro" id="IPR003660">
    <property type="entry name" value="HAMP_dom"/>
</dbReference>
<dbReference type="PANTHER" id="PTHR32089:SF120">
    <property type="entry name" value="METHYL-ACCEPTING CHEMOTAXIS PROTEIN TLPQ"/>
    <property type="match status" value="1"/>
</dbReference>
<keyword evidence="11" id="KW-0175">Coiled coil</keyword>
<evidence type="ECO:0000256" key="5">
    <source>
        <dbReference type="ARBA" id="ARBA00022692"/>
    </source>
</evidence>
<feature type="domain" description="HAMP" evidence="14">
    <location>
        <begin position="217"/>
        <end position="269"/>
    </location>
</feature>
<dbReference type="SUPFAM" id="SSF58104">
    <property type="entry name" value="Methyl-accepting chemotaxis protein (MCP) signaling domain"/>
    <property type="match status" value="1"/>
</dbReference>
<evidence type="ECO:0000256" key="10">
    <source>
        <dbReference type="PROSITE-ProRule" id="PRU00284"/>
    </source>
</evidence>
<comment type="subcellular location">
    <subcellularLocation>
        <location evidence="1">Cell membrane</location>
        <topology evidence="1">Multi-pass membrane protein</topology>
    </subcellularLocation>
</comment>
<dbReference type="AlphaFoldDB" id="A0A1H0R2D1"/>
<evidence type="ECO:0000256" key="9">
    <source>
        <dbReference type="ARBA" id="ARBA00029447"/>
    </source>
</evidence>
<keyword evidence="3" id="KW-0488">Methylation</keyword>
<dbReference type="Pfam" id="PF00672">
    <property type="entry name" value="HAMP"/>
    <property type="match status" value="1"/>
</dbReference>
<dbReference type="PROSITE" id="PS50885">
    <property type="entry name" value="HAMP"/>
    <property type="match status" value="1"/>
</dbReference>
<dbReference type="CDD" id="cd06225">
    <property type="entry name" value="HAMP"/>
    <property type="match status" value="1"/>
</dbReference>
<evidence type="ECO:0000313" key="15">
    <source>
        <dbReference type="EMBL" id="SDP23545.1"/>
    </source>
</evidence>
<dbReference type="SMART" id="SM00304">
    <property type="entry name" value="HAMP"/>
    <property type="match status" value="2"/>
</dbReference>
<dbReference type="GO" id="GO:0004888">
    <property type="term" value="F:transmembrane signaling receptor activity"/>
    <property type="evidence" value="ECO:0007669"/>
    <property type="project" value="InterPro"/>
</dbReference>
<dbReference type="OrthoDB" id="8724574at2"/>
<dbReference type="InterPro" id="IPR004089">
    <property type="entry name" value="MCPsignal_dom"/>
</dbReference>
<feature type="domain" description="Methyl-accepting transducer" evidence="13">
    <location>
        <begin position="274"/>
        <end position="510"/>
    </location>
</feature>
<evidence type="ECO:0000259" key="13">
    <source>
        <dbReference type="PROSITE" id="PS50111"/>
    </source>
</evidence>
<name>A0A1H0R2D1_9PSED</name>
<dbReference type="GO" id="GO:0007165">
    <property type="term" value="P:signal transduction"/>
    <property type="evidence" value="ECO:0007669"/>
    <property type="project" value="UniProtKB-KW"/>
</dbReference>
<sequence length="546" mass="57341">MNILSRSKFSTKLLTAFVFCALITLLVGAGSILGINRLSTALAQTFSNNLVSVGKTGETLSSLTAHNRGLYRLLDGHRGVLPDSENHRLHEALVTDLNTAKNAYASYRATPLEDDERAAGDKLDLIWPTYISTSQKIVELIDAKNLDEAAAILNGTNNIAFREARSLIRVMVDSNNRQIGEGAAAAEALHRTATLSLTTGIIIAFVLAIALGVFITRMITRPLALAVSYAQEIAGGDLTRAISGNSHDEAGQLLNAISAMQGGLKRTLTQIANASDQLASAAEELSAVTEESTRGLTRQNDEIQQAATAVNEMTAAVEEVARNAVTTSQASSSASSDAINGQSQVKQTVAGITHMVAEITGSNQAVTELAGNVREISKVLDVIRSVAEQTNLLALNAAIEAARAGEQGRGFAVVADEVRALAHRTQASTVEIEGMISTVQRGADGAVNAMGKSLALATQTQDLAQDAGSALQKITDGVSIINERNLVIASASEEQAQVAREVDRNLTNIQDLSTQSAAGANQTAAASQELSRLAGSFSTLVAQFKL</sequence>
<evidence type="ECO:0000313" key="16">
    <source>
        <dbReference type="Proteomes" id="UP000198827"/>
    </source>
</evidence>
<feature type="coiled-coil region" evidence="11">
    <location>
        <begin position="264"/>
        <end position="291"/>
    </location>
</feature>
<dbReference type="PANTHER" id="PTHR32089">
    <property type="entry name" value="METHYL-ACCEPTING CHEMOTAXIS PROTEIN MCPB"/>
    <property type="match status" value="1"/>
</dbReference>
<dbReference type="Proteomes" id="UP000198827">
    <property type="component" value="Chromosome I"/>
</dbReference>
<evidence type="ECO:0000256" key="3">
    <source>
        <dbReference type="ARBA" id="ARBA00022481"/>
    </source>
</evidence>
<keyword evidence="7 12" id="KW-0472">Membrane</keyword>
<dbReference type="FunFam" id="1.10.287.950:FF:000001">
    <property type="entry name" value="Methyl-accepting chemotaxis sensory transducer"/>
    <property type="match status" value="1"/>
</dbReference>
<dbReference type="GO" id="GO:0006935">
    <property type="term" value="P:chemotaxis"/>
    <property type="evidence" value="ECO:0007669"/>
    <property type="project" value="UniProtKB-KW"/>
</dbReference>
<evidence type="ECO:0000256" key="7">
    <source>
        <dbReference type="ARBA" id="ARBA00023136"/>
    </source>
</evidence>